<dbReference type="RefSeq" id="WP_233091039.1">
    <property type="nucleotide sequence ID" value="NZ_AP022325.1"/>
</dbReference>
<dbReference type="Proteomes" id="UP000464317">
    <property type="component" value="Chromosome"/>
</dbReference>
<evidence type="ECO:0000313" key="2">
    <source>
        <dbReference type="Proteomes" id="UP000464317"/>
    </source>
</evidence>
<accession>A0A809SIA9</accession>
<gene>
    <name evidence="1" type="ORF">JPM2_3160</name>
</gene>
<proteinExistence type="predicted"/>
<keyword evidence="2" id="KW-1185">Reference proteome</keyword>
<organism evidence="1 2">
    <name type="scientific">Mycoplasmopsis felis</name>
    <dbReference type="NCBI Taxonomy" id="33923"/>
    <lineage>
        <taxon>Bacteria</taxon>
        <taxon>Bacillati</taxon>
        <taxon>Mycoplasmatota</taxon>
        <taxon>Mycoplasmoidales</taxon>
        <taxon>Metamycoplasmataceae</taxon>
        <taxon>Mycoplasmopsis</taxon>
    </lineage>
</organism>
<dbReference type="InterPro" id="IPR029063">
    <property type="entry name" value="SAM-dependent_MTases_sf"/>
</dbReference>
<name>A0A809SIA9_9BACT</name>
<protein>
    <recommendedName>
        <fullName evidence="3">DNA (cytosine-5-)-methyltransferase</fullName>
    </recommendedName>
</protein>
<evidence type="ECO:0008006" key="3">
    <source>
        <dbReference type="Google" id="ProtNLM"/>
    </source>
</evidence>
<dbReference type="Gene3D" id="3.40.50.150">
    <property type="entry name" value="Vaccinia Virus protein VP39"/>
    <property type="match status" value="1"/>
</dbReference>
<reference evidence="1 2" key="1">
    <citation type="submission" date="2020-01" db="EMBL/GenBank/DDBJ databases">
        <title>Complete genome sequence of Mycoplasma felis strain Myco-2.</title>
        <authorList>
            <person name="Kinoshita Y."/>
            <person name="Niwa H."/>
            <person name="Uchida-Fujii E."/>
            <person name="Nukada T."/>
        </authorList>
    </citation>
    <scope>NUCLEOTIDE SEQUENCE [LARGE SCALE GENOMIC DNA]</scope>
    <source>
        <strain evidence="1 2">Myco-2</strain>
    </source>
</reference>
<dbReference type="AlphaFoldDB" id="A0A809SIA9"/>
<dbReference type="NCBIfam" id="NF045953">
    <property type="entry name" value="DCM_methyl_Nterm"/>
    <property type="match status" value="1"/>
</dbReference>
<dbReference type="EMBL" id="AP022325">
    <property type="protein sequence ID" value="BBU47623.1"/>
    <property type="molecule type" value="Genomic_DNA"/>
</dbReference>
<dbReference type="KEGG" id="mfel:JPM2_3160"/>
<evidence type="ECO:0000313" key="1">
    <source>
        <dbReference type="EMBL" id="BBU47623.1"/>
    </source>
</evidence>
<sequence length="125" mass="14745">MNKITIFETFAGIGSQIKALKNISNKFNLKVESLGFVEWYLDAIISYEIINNKILKQDKKTNIEDIKKSLSSLKISSDSKNIVSPNYFSKLTEERLRSIYPYLKKFIKKNTWERALKLLPWYKWC</sequence>